<evidence type="ECO:0000313" key="3">
    <source>
        <dbReference type="Proteomes" id="UP000000561"/>
    </source>
</evidence>
<dbReference type="VEuPathDB" id="FungiDB:UMAG_11413"/>
<evidence type="ECO:0000313" key="2">
    <source>
        <dbReference type="EMBL" id="KIS69171.1"/>
    </source>
</evidence>
<dbReference type="GeneID" id="23567299"/>
<evidence type="ECO:0000256" key="1">
    <source>
        <dbReference type="SAM" id="MobiDB-lite"/>
    </source>
</evidence>
<dbReference type="RefSeq" id="XP_011389217.1">
    <property type="nucleotide sequence ID" value="XM_011390915.1"/>
</dbReference>
<feature type="region of interest" description="Disordered" evidence="1">
    <location>
        <begin position="38"/>
        <end position="60"/>
    </location>
</feature>
<accession>A0A0D1DZW8</accession>
<dbReference type="OrthoDB" id="2541982at2759"/>
<dbReference type="InParanoid" id="A0A0D1DZW8"/>
<organism evidence="2 3">
    <name type="scientific">Mycosarcoma maydis</name>
    <name type="common">Corn smut fungus</name>
    <name type="synonym">Ustilago maydis</name>
    <dbReference type="NCBI Taxonomy" id="5270"/>
    <lineage>
        <taxon>Eukaryota</taxon>
        <taxon>Fungi</taxon>
        <taxon>Dikarya</taxon>
        <taxon>Basidiomycota</taxon>
        <taxon>Ustilaginomycotina</taxon>
        <taxon>Ustilaginomycetes</taxon>
        <taxon>Ustilaginales</taxon>
        <taxon>Ustilaginaceae</taxon>
        <taxon>Mycosarcoma</taxon>
    </lineage>
</organism>
<sequence>MCIFEGLSTSQSTAKPVVTEYEICICKQAEYINIDSSSTKASSESLGSPPAYEPRPHSTVTVTAPRTKANFLGRIFARIPKKPACAANELPSYRETELVEAWSKVGIDINDRKQGPRPKCTPEELLQAMDGLFGSRTVSSAM</sequence>
<reference evidence="2 3" key="1">
    <citation type="journal article" date="2006" name="Nature">
        <title>Insights from the genome of the biotrophic fungal plant pathogen Ustilago maydis.</title>
        <authorList>
            <person name="Kamper J."/>
            <person name="Kahmann R."/>
            <person name="Bolker M."/>
            <person name="Ma L.J."/>
            <person name="Brefort T."/>
            <person name="Saville B.J."/>
            <person name="Banuett F."/>
            <person name="Kronstad J.W."/>
            <person name="Gold S.E."/>
            <person name="Muller O."/>
            <person name="Perlin M.H."/>
            <person name="Wosten H.A."/>
            <person name="de Vries R."/>
            <person name="Ruiz-Herrera J."/>
            <person name="Reynaga-Pena C.G."/>
            <person name="Snetselaar K."/>
            <person name="McCann M."/>
            <person name="Perez-Martin J."/>
            <person name="Feldbrugge M."/>
            <person name="Basse C.W."/>
            <person name="Steinberg G."/>
            <person name="Ibeas J.I."/>
            <person name="Holloman W."/>
            <person name="Guzman P."/>
            <person name="Farman M."/>
            <person name="Stajich J.E."/>
            <person name="Sentandreu R."/>
            <person name="Gonzalez-Prieto J.M."/>
            <person name="Kennell J.C."/>
            <person name="Molina L."/>
            <person name="Schirawski J."/>
            <person name="Mendoza-Mendoza A."/>
            <person name="Greilinger D."/>
            <person name="Munch K."/>
            <person name="Rossel N."/>
            <person name="Scherer M."/>
            <person name="Vranes M."/>
            <person name="Ladendorf O."/>
            <person name="Vincon V."/>
            <person name="Fuchs U."/>
            <person name="Sandrock B."/>
            <person name="Meng S."/>
            <person name="Ho E.C."/>
            <person name="Cahill M.J."/>
            <person name="Boyce K.J."/>
            <person name="Klose J."/>
            <person name="Klosterman S.J."/>
            <person name="Deelstra H.J."/>
            <person name="Ortiz-Castellanos L."/>
            <person name="Li W."/>
            <person name="Sanchez-Alonso P."/>
            <person name="Schreier P.H."/>
            <person name="Hauser-Hahn I."/>
            <person name="Vaupel M."/>
            <person name="Koopmann E."/>
            <person name="Friedrich G."/>
            <person name="Voss H."/>
            <person name="Schluter T."/>
            <person name="Margolis J."/>
            <person name="Platt D."/>
            <person name="Swimmer C."/>
            <person name="Gnirke A."/>
            <person name="Chen F."/>
            <person name="Vysotskaia V."/>
            <person name="Mannhaupt G."/>
            <person name="Guldener U."/>
            <person name="Munsterkotter M."/>
            <person name="Haase D."/>
            <person name="Oesterheld M."/>
            <person name="Mewes H.W."/>
            <person name="Mauceli E.W."/>
            <person name="DeCaprio D."/>
            <person name="Wade C.M."/>
            <person name="Butler J."/>
            <person name="Young S."/>
            <person name="Jaffe D.B."/>
            <person name="Calvo S."/>
            <person name="Nusbaum C."/>
            <person name="Galagan J."/>
            <person name="Birren B.W."/>
        </authorList>
    </citation>
    <scope>NUCLEOTIDE SEQUENCE [LARGE SCALE GENOMIC DNA]</scope>
    <source>
        <strain evidence="3">DSM 14603 / FGSC 9021 / UM521</strain>
    </source>
</reference>
<keyword evidence="3" id="KW-1185">Reference proteome</keyword>
<dbReference type="KEGG" id="uma:UMAG_11413"/>
<gene>
    <name evidence="2" type="ORF">UMAG_11413</name>
</gene>
<proteinExistence type="predicted"/>
<dbReference type="EMBL" id="CM003145">
    <property type="protein sequence ID" value="KIS69171.1"/>
    <property type="molecule type" value="Genomic_DNA"/>
</dbReference>
<dbReference type="Proteomes" id="UP000000561">
    <property type="component" value="Chromosome 6"/>
</dbReference>
<protein>
    <submittedName>
        <fullName evidence="2">Uncharacterized protein</fullName>
    </submittedName>
</protein>
<dbReference type="AlphaFoldDB" id="A0A0D1DZW8"/>
<name>A0A0D1DZW8_MYCMD</name>